<sequence>MTSNNAVGQLRSVVLDCPEPRKLAGFYRDLLGGDLLEGDDDDWVVLVENSGRRIAFQTAPQYKPPRFPDPEASQQVHFDVLVDDIEQAEPAALALGATLVQGETDGAFRVYADPVGHTFCLVWLPDE</sequence>
<dbReference type="AlphaFoldDB" id="A0A7X6L1P7"/>
<dbReference type="Proteomes" id="UP000540698">
    <property type="component" value="Unassembled WGS sequence"/>
</dbReference>
<dbReference type="InterPro" id="IPR037523">
    <property type="entry name" value="VOC_core"/>
</dbReference>
<keyword evidence="3" id="KW-1185">Reference proteome</keyword>
<reference evidence="2 3" key="1">
    <citation type="submission" date="2020-04" db="EMBL/GenBank/DDBJ databases">
        <title>MicrobeNet Type strains.</title>
        <authorList>
            <person name="Nicholson A.C."/>
        </authorList>
    </citation>
    <scope>NUCLEOTIDE SEQUENCE [LARGE SCALE GENOMIC DNA]</scope>
    <source>
        <strain evidence="2 3">DSM 44956</strain>
    </source>
</reference>
<dbReference type="Gene3D" id="3.10.180.10">
    <property type="entry name" value="2,3-Dihydroxybiphenyl 1,2-Dioxygenase, domain 1"/>
    <property type="match status" value="1"/>
</dbReference>
<dbReference type="PANTHER" id="PTHR35908:SF1">
    <property type="entry name" value="CONSERVED PROTEIN"/>
    <property type="match status" value="1"/>
</dbReference>
<dbReference type="RefSeq" id="WP_062970279.1">
    <property type="nucleotide sequence ID" value="NZ_JAAXOS010000003.1"/>
</dbReference>
<organism evidence="2 3">
    <name type="scientific">Nocardia gamkensis</name>
    <dbReference type="NCBI Taxonomy" id="352869"/>
    <lineage>
        <taxon>Bacteria</taxon>
        <taxon>Bacillati</taxon>
        <taxon>Actinomycetota</taxon>
        <taxon>Actinomycetes</taxon>
        <taxon>Mycobacteriales</taxon>
        <taxon>Nocardiaceae</taxon>
        <taxon>Nocardia</taxon>
    </lineage>
</organism>
<proteinExistence type="predicted"/>
<dbReference type="InterPro" id="IPR029068">
    <property type="entry name" value="Glyas_Bleomycin-R_OHBP_Dase"/>
</dbReference>
<dbReference type="SUPFAM" id="SSF54593">
    <property type="entry name" value="Glyoxalase/Bleomycin resistance protein/Dihydroxybiphenyl dioxygenase"/>
    <property type="match status" value="1"/>
</dbReference>
<dbReference type="PROSITE" id="PS51819">
    <property type="entry name" value="VOC"/>
    <property type="match status" value="1"/>
</dbReference>
<keyword evidence="2" id="KW-0223">Dioxygenase</keyword>
<evidence type="ECO:0000313" key="3">
    <source>
        <dbReference type="Proteomes" id="UP000540698"/>
    </source>
</evidence>
<dbReference type="GO" id="GO:0051213">
    <property type="term" value="F:dioxygenase activity"/>
    <property type="evidence" value="ECO:0007669"/>
    <property type="project" value="UniProtKB-KW"/>
</dbReference>
<gene>
    <name evidence="2" type="ORF">HGB38_07865</name>
</gene>
<evidence type="ECO:0000313" key="2">
    <source>
        <dbReference type="EMBL" id="NKY26135.1"/>
    </source>
</evidence>
<name>A0A7X6L1P7_9NOCA</name>
<dbReference type="EMBL" id="JAAXOS010000003">
    <property type="protein sequence ID" value="NKY26135.1"/>
    <property type="molecule type" value="Genomic_DNA"/>
</dbReference>
<keyword evidence="2" id="KW-0560">Oxidoreductase</keyword>
<dbReference type="PANTHER" id="PTHR35908">
    <property type="entry name" value="HYPOTHETICAL FUSION PROTEIN"/>
    <property type="match status" value="1"/>
</dbReference>
<feature type="domain" description="VOC" evidence="1">
    <location>
        <begin position="9"/>
        <end position="127"/>
    </location>
</feature>
<protein>
    <submittedName>
        <fullName evidence="2">Glyoxalase/bleomycin resistance/dioxygenase family protein</fullName>
    </submittedName>
</protein>
<accession>A0A7X6L1P7</accession>
<comment type="caution">
    <text evidence="2">The sequence shown here is derived from an EMBL/GenBank/DDBJ whole genome shotgun (WGS) entry which is preliminary data.</text>
</comment>
<dbReference type="InterPro" id="IPR041581">
    <property type="entry name" value="Glyoxalase_6"/>
</dbReference>
<evidence type="ECO:0000259" key="1">
    <source>
        <dbReference type="PROSITE" id="PS51819"/>
    </source>
</evidence>
<dbReference type="Pfam" id="PF18029">
    <property type="entry name" value="Glyoxalase_6"/>
    <property type="match status" value="1"/>
</dbReference>